<dbReference type="SMART" id="SM00422">
    <property type="entry name" value="HTH_MERR"/>
    <property type="match status" value="1"/>
</dbReference>
<dbReference type="SUPFAM" id="SSF46955">
    <property type="entry name" value="Putative DNA-binding domain"/>
    <property type="match status" value="1"/>
</dbReference>
<keyword evidence="1" id="KW-0238">DNA-binding</keyword>
<dbReference type="EMBL" id="LJCR01000701">
    <property type="protein sequence ID" value="KPV51989.1"/>
    <property type="molecule type" value="Genomic_DNA"/>
</dbReference>
<sequence length="135" mass="15282">MEELTISAVARRAGVRASTIRYYEELELLPAPRRVNGQRRYDASVLERLAFIQITQRLGFSLSEIHTLFEHRQASAPLPELWQSLAQQKLADVGRIIAHAREVQRLLMRGLRCPCANMDDCIDCVRVHCAPAEAG</sequence>
<dbReference type="Proteomes" id="UP000050509">
    <property type="component" value="Unassembled WGS sequence"/>
</dbReference>
<dbReference type="PANTHER" id="PTHR30204">
    <property type="entry name" value="REDOX-CYCLING DRUG-SENSING TRANSCRIPTIONAL ACTIVATOR SOXR"/>
    <property type="match status" value="1"/>
</dbReference>
<evidence type="ECO:0000313" key="3">
    <source>
        <dbReference type="EMBL" id="KPV51989.1"/>
    </source>
</evidence>
<comment type="caution">
    <text evidence="3">The sequence shown here is derived from an EMBL/GenBank/DDBJ whole genome shotgun (WGS) entry which is preliminary data.</text>
</comment>
<dbReference type="AlphaFoldDB" id="A0A0N8PS81"/>
<dbReference type="InterPro" id="IPR009061">
    <property type="entry name" value="DNA-bd_dom_put_sf"/>
</dbReference>
<accession>A0A0N8PS81</accession>
<dbReference type="PROSITE" id="PS50937">
    <property type="entry name" value="HTH_MERR_2"/>
    <property type="match status" value="1"/>
</dbReference>
<organism evidence="3 4">
    <name type="scientific">Kouleothrix aurantiaca</name>
    <dbReference type="NCBI Taxonomy" id="186479"/>
    <lineage>
        <taxon>Bacteria</taxon>
        <taxon>Bacillati</taxon>
        <taxon>Chloroflexota</taxon>
        <taxon>Chloroflexia</taxon>
        <taxon>Chloroflexales</taxon>
        <taxon>Roseiflexineae</taxon>
        <taxon>Roseiflexaceae</taxon>
        <taxon>Kouleothrix</taxon>
    </lineage>
</organism>
<proteinExistence type="predicted"/>
<dbReference type="PANTHER" id="PTHR30204:SF97">
    <property type="entry name" value="MERR FAMILY REGULATORY PROTEIN"/>
    <property type="match status" value="1"/>
</dbReference>
<feature type="domain" description="HTH merR-type" evidence="2">
    <location>
        <begin position="3"/>
        <end position="71"/>
    </location>
</feature>
<keyword evidence="4" id="KW-1185">Reference proteome</keyword>
<dbReference type="InterPro" id="IPR047057">
    <property type="entry name" value="MerR_fam"/>
</dbReference>
<dbReference type="GO" id="GO:0003700">
    <property type="term" value="F:DNA-binding transcription factor activity"/>
    <property type="evidence" value="ECO:0007669"/>
    <property type="project" value="InterPro"/>
</dbReference>
<evidence type="ECO:0000313" key="4">
    <source>
        <dbReference type="Proteomes" id="UP000050509"/>
    </source>
</evidence>
<dbReference type="Gene3D" id="1.10.1660.10">
    <property type="match status" value="1"/>
</dbReference>
<dbReference type="GO" id="GO:0003677">
    <property type="term" value="F:DNA binding"/>
    <property type="evidence" value="ECO:0007669"/>
    <property type="project" value="UniProtKB-KW"/>
</dbReference>
<evidence type="ECO:0000259" key="2">
    <source>
        <dbReference type="PROSITE" id="PS50937"/>
    </source>
</evidence>
<dbReference type="Pfam" id="PF13411">
    <property type="entry name" value="MerR_1"/>
    <property type="match status" value="1"/>
</dbReference>
<dbReference type="PRINTS" id="PR00040">
    <property type="entry name" value="HTHMERR"/>
</dbReference>
<gene>
    <name evidence="3" type="ORF">SE17_18120</name>
</gene>
<dbReference type="InterPro" id="IPR000551">
    <property type="entry name" value="MerR-type_HTH_dom"/>
</dbReference>
<evidence type="ECO:0000256" key="1">
    <source>
        <dbReference type="ARBA" id="ARBA00023125"/>
    </source>
</evidence>
<reference evidence="3 4" key="1">
    <citation type="submission" date="2015-09" db="EMBL/GenBank/DDBJ databases">
        <title>Draft genome sequence of Kouleothrix aurantiaca JCM 19913.</title>
        <authorList>
            <person name="Hemp J."/>
        </authorList>
    </citation>
    <scope>NUCLEOTIDE SEQUENCE [LARGE SCALE GENOMIC DNA]</scope>
    <source>
        <strain evidence="3 4">COM-B</strain>
    </source>
</reference>
<protein>
    <recommendedName>
        <fullName evidence="2">HTH merR-type domain-containing protein</fullName>
    </recommendedName>
</protein>
<name>A0A0N8PS81_9CHLR</name>